<evidence type="ECO:0000259" key="1">
    <source>
        <dbReference type="Pfam" id="PF12770"/>
    </source>
</evidence>
<dbReference type="RefSeq" id="WP_367994474.1">
    <property type="nucleotide sequence ID" value="NZ_JBFPJR010000021.1"/>
</dbReference>
<name>A0ABV3T063_9ACTN</name>
<keyword evidence="3" id="KW-1185">Reference proteome</keyword>
<organism evidence="2 3">
    <name type="scientific">Nocardioides eburneus</name>
    <dbReference type="NCBI Taxonomy" id="3231482"/>
    <lineage>
        <taxon>Bacteria</taxon>
        <taxon>Bacillati</taxon>
        <taxon>Actinomycetota</taxon>
        <taxon>Actinomycetes</taxon>
        <taxon>Propionibacteriales</taxon>
        <taxon>Nocardioidaceae</taxon>
        <taxon>Nocardioides</taxon>
    </lineage>
</organism>
<reference evidence="2 3" key="1">
    <citation type="submission" date="2024-07" db="EMBL/GenBank/DDBJ databases">
        <authorList>
            <person name="Lee S."/>
            <person name="Kang M."/>
        </authorList>
    </citation>
    <scope>NUCLEOTIDE SEQUENCE [LARGE SCALE GENOMIC DNA]</scope>
    <source>
        <strain evidence="2 3">DS6</strain>
    </source>
</reference>
<feature type="domain" description="CHAT" evidence="1">
    <location>
        <begin position="570"/>
        <end position="794"/>
    </location>
</feature>
<evidence type="ECO:0000313" key="2">
    <source>
        <dbReference type="EMBL" id="MEX0428503.1"/>
    </source>
</evidence>
<evidence type="ECO:0000313" key="3">
    <source>
        <dbReference type="Proteomes" id="UP001556631"/>
    </source>
</evidence>
<dbReference type="SUPFAM" id="SSF48452">
    <property type="entry name" value="TPR-like"/>
    <property type="match status" value="1"/>
</dbReference>
<proteinExistence type="predicted"/>
<protein>
    <submittedName>
        <fullName evidence="2">CHAT domain-containing protein</fullName>
    </submittedName>
</protein>
<dbReference type="InterPro" id="IPR011990">
    <property type="entry name" value="TPR-like_helical_dom_sf"/>
</dbReference>
<dbReference type="InterPro" id="IPR024983">
    <property type="entry name" value="CHAT_dom"/>
</dbReference>
<gene>
    <name evidence="2" type="ORF">AB3X52_12805</name>
</gene>
<dbReference type="Gene3D" id="1.25.40.10">
    <property type="entry name" value="Tetratricopeptide repeat domain"/>
    <property type="match status" value="1"/>
</dbReference>
<dbReference type="Proteomes" id="UP001556631">
    <property type="component" value="Unassembled WGS sequence"/>
</dbReference>
<sequence length="810" mass="84516">MPDAAELYRRGLAALNARRLGSAATLLARAEQRTRGDGEPDLRARVIASTAFLDYERGETAKALAAIDEALAVSGLSSQTRGVLHCQHALLLLRRGMTSEALAAFDEGIPVLADRVERATALVNRGGVRLAQGQPSIAAADFEGALVLWAEAGRPDEAALTEHNLGYACFGSSDLVGALRHMDAAAPVMTAMSPVMAATSAQDRAEVLLAAGLVTEGETALRAAANAFGRRRMTQRRAEAELALARTLVWTEPAAAVAAARAAGMRFARVGAVAWRTRADAVLIAASVRRGRGGRALVERAETVADALERQGLAWVARASRLDAATALLRAGDLAGARSRLGSGRPPRGAPLAVRLQEREVRAQLAAASGRRGQALAQLRRGLGDLHDWQSSFGSLDLQTNVVGHGAQLAMRGLELALASPSRAVLFEWSERARMLASRIQPVRAPADPQLAADLAELRREPAPAREAELRKQIRERSWQQRGSGEVAEPVTLDALRAGLGGQTLVAYVVAAGQVVALVVTREAVTRVPLGDRSTLTPLLGGLMPDLDMASSDLDGPLAEVVRGELVCRLERLGEALVAPLRPYLGEGGVVLTPSGVLAGVPWTLLPGFAGRPVTVAQSATSWLARTRSPLRTSSVGLVAGPRVARAEDEVVAAAKEWPSARVLVGEAATAGAVAGLAAGVDVLHVAAHGRHSAESPLFSGLALADGPWFGYDVDQLAAVPDVVLLSACEGGRSTVRWGEELIGMTAAWLHAGARCVIASPAAVGDEAAYDALVRVHRGLAAGVAPAEALAAAVPPATRDRAPAPFLCFS</sequence>
<accession>A0ABV3T063</accession>
<dbReference type="EMBL" id="JBFPJR010000021">
    <property type="protein sequence ID" value="MEX0428503.1"/>
    <property type="molecule type" value="Genomic_DNA"/>
</dbReference>
<comment type="caution">
    <text evidence="2">The sequence shown here is derived from an EMBL/GenBank/DDBJ whole genome shotgun (WGS) entry which is preliminary data.</text>
</comment>
<dbReference type="PANTHER" id="PTHR10098:SF108">
    <property type="entry name" value="TETRATRICOPEPTIDE REPEAT PROTEIN 28"/>
    <property type="match status" value="1"/>
</dbReference>
<dbReference type="PANTHER" id="PTHR10098">
    <property type="entry name" value="RAPSYN-RELATED"/>
    <property type="match status" value="1"/>
</dbReference>
<dbReference type="Pfam" id="PF12770">
    <property type="entry name" value="CHAT"/>
    <property type="match status" value="1"/>
</dbReference>